<sequence>MSNIKERNEQVMMMGAIYRNAAEVLTWINQKHKSFDMVGPRKLIVFRPWKSTSAVLKALVKQSLPTEDEMKFLNVIRQDEYWRRAWVLQEQLLAQKVIVFNKSHRMSRERLAEVLVTTHDR</sequence>
<proteinExistence type="predicted"/>
<protein>
    <submittedName>
        <fullName evidence="1">Uncharacterized protein</fullName>
    </submittedName>
</protein>
<evidence type="ECO:0000313" key="2">
    <source>
        <dbReference type="Proteomes" id="UP001172386"/>
    </source>
</evidence>
<name>A0ACC2ZSP2_9EURO</name>
<organism evidence="1 2">
    <name type="scientific">Neophaeococcomyces mojaviensis</name>
    <dbReference type="NCBI Taxonomy" id="3383035"/>
    <lineage>
        <taxon>Eukaryota</taxon>
        <taxon>Fungi</taxon>
        <taxon>Dikarya</taxon>
        <taxon>Ascomycota</taxon>
        <taxon>Pezizomycotina</taxon>
        <taxon>Eurotiomycetes</taxon>
        <taxon>Chaetothyriomycetidae</taxon>
        <taxon>Chaetothyriales</taxon>
        <taxon>Chaetothyriales incertae sedis</taxon>
        <taxon>Neophaeococcomyces</taxon>
    </lineage>
</organism>
<keyword evidence="2" id="KW-1185">Reference proteome</keyword>
<evidence type="ECO:0000313" key="1">
    <source>
        <dbReference type="EMBL" id="KAJ9650617.1"/>
    </source>
</evidence>
<gene>
    <name evidence="1" type="ORF">H2198_010089</name>
</gene>
<dbReference type="Proteomes" id="UP001172386">
    <property type="component" value="Unassembled WGS sequence"/>
</dbReference>
<accession>A0ACC2ZSP2</accession>
<comment type="caution">
    <text evidence="1">The sequence shown here is derived from an EMBL/GenBank/DDBJ whole genome shotgun (WGS) entry which is preliminary data.</text>
</comment>
<reference evidence="1" key="1">
    <citation type="submission" date="2022-10" db="EMBL/GenBank/DDBJ databases">
        <title>Culturing micro-colonial fungi from biological soil crusts in the Mojave desert and describing Neophaeococcomyces mojavensis, and introducing the new genera and species Taxawa tesnikishii.</title>
        <authorList>
            <person name="Kurbessoian T."/>
            <person name="Stajich J.E."/>
        </authorList>
    </citation>
    <scope>NUCLEOTIDE SEQUENCE</scope>
    <source>
        <strain evidence="1">JES_112</strain>
    </source>
</reference>
<dbReference type="EMBL" id="JAPDRQ010000326">
    <property type="protein sequence ID" value="KAJ9650617.1"/>
    <property type="molecule type" value="Genomic_DNA"/>
</dbReference>